<feature type="domain" description="Leucine-binding protein" evidence="5">
    <location>
        <begin position="26"/>
        <end position="84"/>
    </location>
</feature>
<accession>I3UA92</accession>
<keyword evidence="2 4" id="KW-0732">Signal</keyword>
<dbReference type="Pfam" id="PF13458">
    <property type="entry name" value="Peripla_BP_6"/>
    <property type="match status" value="1"/>
</dbReference>
<dbReference type="Gene3D" id="3.40.50.2300">
    <property type="match status" value="1"/>
</dbReference>
<keyword evidence="7" id="KW-1185">Reference proteome</keyword>
<sequence length="113" mass="11677">MNNVRKATIATAILLAGGLGQAAQAEVKVGLMLPATGTYAALGKAIENGFKLYVEEQGGKLGGQQIQYFAVDDESETGQGTREYQPAGAARQGRCTGRNSAFGRGHGDGENCA</sequence>
<evidence type="ECO:0000256" key="2">
    <source>
        <dbReference type="ARBA" id="ARBA00022729"/>
    </source>
</evidence>
<dbReference type="HOGENOM" id="CLU_2128145_0_0_4"/>
<evidence type="ECO:0000313" key="7">
    <source>
        <dbReference type="Proteomes" id="UP000005267"/>
    </source>
</evidence>
<gene>
    <name evidence="6" type="ordered locus">TKWG_07565</name>
</gene>
<dbReference type="AlphaFoldDB" id="I3UA92"/>
<name>I3UA92_ADVKW</name>
<dbReference type="EMBL" id="CP003555">
    <property type="protein sequence ID" value="AFK61930.1"/>
    <property type="molecule type" value="Genomic_DNA"/>
</dbReference>
<dbReference type="STRING" id="1036672.TKWG_07565"/>
<dbReference type="InterPro" id="IPR051010">
    <property type="entry name" value="BCAA_transport"/>
</dbReference>
<dbReference type="PANTHER" id="PTHR30483:SF6">
    <property type="entry name" value="PERIPLASMIC BINDING PROTEIN OF ABC TRANSPORTER FOR NATURAL AMINO ACIDS"/>
    <property type="match status" value="1"/>
</dbReference>
<evidence type="ECO:0000256" key="1">
    <source>
        <dbReference type="ARBA" id="ARBA00010062"/>
    </source>
</evidence>
<comment type="similarity">
    <text evidence="1">Belongs to the leucine-binding protein family.</text>
</comment>
<evidence type="ECO:0000313" key="6">
    <source>
        <dbReference type="EMBL" id="AFK61930.1"/>
    </source>
</evidence>
<feature type="region of interest" description="Disordered" evidence="3">
    <location>
        <begin position="74"/>
        <end position="113"/>
    </location>
</feature>
<evidence type="ECO:0000256" key="3">
    <source>
        <dbReference type="SAM" id="MobiDB-lite"/>
    </source>
</evidence>
<reference evidence="6 7" key="1">
    <citation type="journal article" date="2011" name="J. Bacteriol.">
        <title>Whole-genome shotgun sequencing of the sulfur-oxidizing chemoautotroph Tetrathiobacter kashmirensis.</title>
        <authorList>
            <person name="Ghosh W."/>
            <person name="George A."/>
            <person name="Agarwal A."/>
            <person name="Raj P."/>
            <person name="Alam M."/>
            <person name="Pyne P."/>
            <person name="Das Gupta S.K."/>
        </authorList>
    </citation>
    <scope>NUCLEOTIDE SEQUENCE [LARGE SCALE GENOMIC DNA]</scope>
    <source>
        <strain evidence="6 7">WT001</strain>
    </source>
</reference>
<feature type="chain" id="PRO_5003680038" evidence="4">
    <location>
        <begin position="26"/>
        <end position="113"/>
    </location>
</feature>
<organism evidence="6 7">
    <name type="scientific">Advenella kashmirensis (strain DSM 17095 / LMG 22695 / WT001)</name>
    <name type="common">Tetrathiobacter kashmirensis</name>
    <dbReference type="NCBI Taxonomy" id="1036672"/>
    <lineage>
        <taxon>Bacteria</taxon>
        <taxon>Pseudomonadati</taxon>
        <taxon>Pseudomonadota</taxon>
        <taxon>Betaproteobacteria</taxon>
        <taxon>Burkholderiales</taxon>
        <taxon>Alcaligenaceae</taxon>
    </lineage>
</organism>
<protein>
    <submittedName>
        <fullName evidence="6">Extracellular ligand-binding receptor</fullName>
    </submittedName>
</protein>
<dbReference type="KEGG" id="aka:TKWG_07565"/>
<reference evidence="7" key="2">
    <citation type="journal article" date="2013" name="PLoS ONE">
        <title>Genome implosion elicits host-confinement in Alcaligenaceae: evidence from the comparative genomics of Tetrathiobacter kashmirensis, a pathogen in the making.</title>
        <authorList>
            <person name="Ghosh W."/>
            <person name="Alam M."/>
            <person name="Roy C."/>
            <person name="Pyne P."/>
            <person name="George A."/>
            <person name="Chakraborty R."/>
            <person name="Majumder S."/>
            <person name="Agarwal A."/>
            <person name="Chakraborty S."/>
            <person name="Majumdar S."/>
            <person name="Gupta S.K."/>
        </authorList>
    </citation>
    <scope>NUCLEOTIDE SEQUENCE [LARGE SCALE GENOMIC DNA]</scope>
    <source>
        <strain evidence="7">WT001</strain>
    </source>
</reference>
<proteinExistence type="inferred from homology"/>
<dbReference type="InterPro" id="IPR028081">
    <property type="entry name" value="Leu-bd"/>
</dbReference>
<dbReference type="Proteomes" id="UP000005267">
    <property type="component" value="Chromosome"/>
</dbReference>
<dbReference type="PANTHER" id="PTHR30483">
    <property type="entry name" value="LEUCINE-SPECIFIC-BINDING PROTEIN"/>
    <property type="match status" value="1"/>
</dbReference>
<dbReference type="SUPFAM" id="SSF53822">
    <property type="entry name" value="Periplasmic binding protein-like I"/>
    <property type="match status" value="1"/>
</dbReference>
<dbReference type="InterPro" id="IPR028082">
    <property type="entry name" value="Peripla_BP_I"/>
</dbReference>
<evidence type="ECO:0000256" key="4">
    <source>
        <dbReference type="SAM" id="SignalP"/>
    </source>
</evidence>
<feature type="signal peptide" evidence="4">
    <location>
        <begin position="1"/>
        <end position="25"/>
    </location>
</feature>
<evidence type="ECO:0000259" key="5">
    <source>
        <dbReference type="Pfam" id="PF13458"/>
    </source>
</evidence>
<keyword evidence="6" id="KW-0675">Receptor</keyword>